<evidence type="ECO:0000256" key="1">
    <source>
        <dbReference type="SAM" id="MobiDB-lite"/>
    </source>
</evidence>
<dbReference type="RefSeq" id="WP_229779788.1">
    <property type="nucleotide sequence ID" value="NZ_BMPZ01000003.1"/>
</dbReference>
<gene>
    <name evidence="2" type="ORF">GCM10009332_16620</name>
</gene>
<reference evidence="2" key="1">
    <citation type="journal article" date="2014" name="Int. J. Syst. Evol. Microbiol.">
        <title>Complete genome sequence of Corynebacterium casei LMG S-19264T (=DSM 44701T), isolated from a smear-ripened cheese.</title>
        <authorList>
            <consortium name="US DOE Joint Genome Institute (JGI-PGF)"/>
            <person name="Walter F."/>
            <person name="Albersmeier A."/>
            <person name="Kalinowski J."/>
            <person name="Ruckert C."/>
        </authorList>
    </citation>
    <scope>NUCLEOTIDE SEQUENCE</scope>
    <source>
        <strain evidence="2">JCM 30804</strain>
    </source>
</reference>
<feature type="region of interest" description="Disordered" evidence="1">
    <location>
        <begin position="117"/>
        <end position="139"/>
    </location>
</feature>
<organism evidence="2 3">
    <name type="scientific">Shewanella gelidii</name>
    <dbReference type="NCBI Taxonomy" id="1642821"/>
    <lineage>
        <taxon>Bacteria</taxon>
        <taxon>Pseudomonadati</taxon>
        <taxon>Pseudomonadota</taxon>
        <taxon>Gammaproteobacteria</taxon>
        <taxon>Alteromonadales</taxon>
        <taxon>Shewanellaceae</taxon>
        <taxon>Shewanella</taxon>
    </lineage>
</organism>
<proteinExistence type="predicted"/>
<dbReference type="AlphaFoldDB" id="A0A917JRC2"/>
<accession>A0A917JRC2</accession>
<keyword evidence="3" id="KW-1185">Reference proteome</keyword>
<dbReference type="Proteomes" id="UP000613743">
    <property type="component" value="Unassembled WGS sequence"/>
</dbReference>
<comment type="caution">
    <text evidence="2">The sequence shown here is derived from an EMBL/GenBank/DDBJ whole genome shotgun (WGS) entry which is preliminary data.</text>
</comment>
<evidence type="ECO:0000313" key="2">
    <source>
        <dbReference type="EMBL" id="GGI79968.1"/>
    </source>
</evidence>
<dbReference type="EMBL" id="BMPZ01000003">
    <property type="protein sequence ID" value="GGI79968.1"/>
    <property type="molecule type" value="Genomic_DNA"/>
</dbReference>
<sequence>MNEMIPQQQDNAHFLCWQCSRPLENVILPLSRREECASCRADQHVCKMCVFFQDSGRGDCREDRADWVSDRERANFCDYFKPVMTDIPSSPQSGDFPSNSVRSAQEQAAAEFAALFGEEETRTATTDSDKQEKTPKSAAEIAEQQLRDMLGD</sequence>
<protein>
    <submittedName>
        <fullName evidence="2">Uncharacterized protein</fullName>
    </submittedName>
</protein>
<feature type="compositionally biased region" description="Basic and acidic residues" evidence="1">
    <location>
        <begin position="119"/>
        <end position="135"/>
    </location>
</feature>
<reference evidence="2" key="2">
    <citation type="submission" date="2020-09" db="EMBL/GenBank/DDBJ databases">
        <authorList>
            <person name="Sun Q."/>
            <person name="Ohkuma M."/>
        </authorList>
    </citation>
    <scope>NUCLEOTIDE SEQUENCE</scope>
    <source>
        <strain evidence="2">JCM 30804</strain>
    </source>
</reference>
<evidence type="ECO:0000313" key="3">
    <source>
        <dbReference type="Proteomes" id="UP000613743"/>
    </source>
</evidence>
<name>A0A917JRC2_9GAMM</name>